<evidence type="ECO:0000256" key="1">
    <source>
        <dbReference type="SAM" id="MobiDB-lite"/>
    </source>
</evidence>
<name>A0AAX4PBX5_9CHLO</name>
<gene>
    <name evidence="2" type="ORF">HKI87_07g50230</name>
</gene>
<dbReference type="EMBL" id="CP151507">
    <property type="protein sequence ID" value="WZN63474.1"/>
    <property type="molecule type" value="Genomic_DNA"/>
</dbReference>
<dbReference type="Proteomes" id="UP001472866">
    <property type="component" value="Chromosome 07"/>
</dbReference>
<evidence type="ECO:0000313" key="2">
    <source>
        <dbReference type="EMBL" id="WZN63474.1"/>
    </source>
</evidence>
<evidence type="ECO:0000313" key="3">
    <source>
        <dbReference type="Proteomes" id="UP001472866"/>
    </source>
</evidence>
<protein>
    <submittedName>
        <fullName evidence="2">Uncharacterized protein</fullName>
    </submittedName>
</protein>
<feature type="region of interest" description="Disordered" evidence="1">
    <location>
        <begin position="34"/>
        <end position="56"/>
    </location>
</feature>
<accession>A0AAX4PBX5</accession>
<reference evidence="2 3" key="1">
    <citation type="submission" date="2024-03" db="EMBL/GenBank/DDBJ databases">
        <title>Complete genome sequence of the green alga Chloropicon roscoffensis RCC1871.</title>
        <authorList>
            <person name="Lemieux C."/>
            <person name="Pombert J.-F."/>
            <person name="Otis C."/>
            <person name="Turmel M."/>
        </authorList>
    </citation>
    <scope>NUCLEOTIDE SEQUENCE [LARGE SCALE GENOMIC DNA]</scope>
    <source>
        <strain evidence="2 3">RCC1871</strain>
    </source>
</reference>
<keyword evidence="3" id="KW-1185">Reference proteome</keyword>
<sequence length="145" mass="15887">MNNMNNTKCASKRLPSRVRRSLVTRLIASTTSKALASSSRSGERRGARSPSNVGPAREVASEAFSFAGILSDRDLLPHPAVYSKYAEINLAPGLRDEYNDLAEKIDMLATSLMDQQVEELYAEEVLERAQALLSAFLTSKATHSQ</sequence>
<proteinExistence type="predicted"/>
<dbReference type="AlphaFoldDB" id="A0AAX4PBX5"/>
<organism evidence="2 3">
    <name type="scientific">Chloropicon roscoffensis</name>
    <dbReference type="NCBI Taxonomy" id="1461544"/>
    <lineage>
        <taxon>Eukaryota</taxon>
        <taxon>Viridiplantae</taxon>
        <taxon>Chlorophyta</taxon>
        <taxon>Chloropicophyceae</taxon>
        <taxon>Chloropicales</taxon>
        <taxon>Chloropicaceae</taxon>
        <taxon>Chloropicon</taxon>
    </lineage>
</organism>